<name>A0AAV8UA73_9ROSI</name>
<comment type="similarity">
    <text evidence="3">Belongs to the CNOT11 family.</text>
</comment>
<evidence type="ECO:0000256" key="3">
    <source>
        <dbReference type="ARBA" id="ARBA00008030"/>
    </source>
</evidence>
<keyword evidence="8" id="KW-0804">Transcription</keyword>
<dbReference type="AlphaFoldDB" id="A0AAV8UA73"/>
<dbReference type="PANTHER" id="PTHR15975">
    <property type="entry name" value="CCR4-NOT TRANSCRIPTION COMPLEX SUBUNIT 11"/>
    <property type="match status" value="1"/>
</dbReference>
<dbReference type="GO" id="GO:0031047">
    <property type="term" value="P:regulatory ncRNA-mediated gene silencing"/>
    <property type="evidence" value="ECO:0007669"/>
    <property type="project" value="UniProtKB-KW"/>
</dbReference>
<dbReference type="GO" id="GO:0005737">
    <property type="term" value="C:cytoplasm"/>
    <property type="evidence" value="ECO:0007669"/>
    <property type="project" value="UniProtKB-SubCell"/>
</dbReference>
<evidence type="ECO:0000256" key="9">
    <source>
        <dbReference type="ARBA" id="ARBA00023242"/>
    </source>
</evidence>
<accession>A0AAV8UA73</accession>
<evidence type="ECO:0000256" key="2">
    <source>
        <dbReference type="ARBA" id="ARBA00004496"/>
    </source>
</evidence>
<evidence type="ECO:0000256" key="6">
    <source>
        <dbReference type="ARBA" id="ARBA00023015"/>
    </source>
</evidence>
<evidence type="ECO:0000313" key="11">
    <source>
        <dbReference type="EMBL" id="KAJ8899440.1"/>
    </source>
</evidence>
<dbReference type="PANTHER" id="PTHR15975:SF0">
    <property type="entry name" value="CCR4-NOT TRANSCRIPTION COMPLEX SUBUNIT 11"/>
    <property type="match status" value="1"/>
</dbReference>
<gene>
    <name evidence="11" type="ORF">K2173_018414</name>
</gene>
<dbReference type="GO" id="GO:0005634">
    <property type="term" value="C:nucleus"/>
    <property type="evidence" value="ECO:0007669"/>
    <property type="project" value="UniProtKB-SubCell"/>
</dbReference>
<keyword evidence="12" id="KW-1185">Reference proteome</keyword>
<evidence type="ECO:0000256" key="7">
    <source>
        <dbReference type="ARBA" id="ARBA00023158"/>
    </source>
</evidence>
<reference evidence="11 12" key="1">
    <citation type="submission" date="2021-09" db="EMBL/GenBank/DDBJ databases">
        <title>Genomic insights and catalytic innovation underlie evolution of tropane alkaloids biosynthesis.</title>
        <authorList>
            <person name="Wang Y.-J."/>
            <person name="Tian T."/>
            <person name="Huang J.-P."/>
            <person name="Huang S.-X."/>
        </authorList>
    </citation>
    <scope>NUCLEOTIDE SEQUENCE [LARGE SCALE GENOMIC DNA]</scope>
    <source>
        <strain evidence="11">KIB-2018</strain>
        <tissue evidence="11">Leaf</tissue>
    </source>
</reference>
<protein>
    <recommendedName>
        <fullName evidence="4">CCR4-NOT transcription complex subunit 11</fullName>
    </recommendedName>
</protein>
<evidence type="ECO:0000256" key="8">
    <source>
        <dbReference type="ARBA" id="ARBA00023163"/>
    </source>
</evidence>
<dbReference type="EMBL" id="JAIWQS010000008">
    <property type="protein sequence ID" value="KAJ8899440.1"/>
    <property type="molecule type" value="Genomic_DNA"/>
</dbReference>
<keyword evidence="5" id="KW-0963">Cytoplasm</keyword>
<feature type="chain" id="PRO_5043675879" description="CCR4-NOT transcription complex subunit 11" evidence="10">
    <location>
        <begin position="28"/>
        <end position="180"/>
    </location>
</feature>
<dbReference type="Proteomes" id="UP001159364">
    <property type="component" value="Linkage Group LG08"/>
</dbReference>
<evidence type="ECO:0000256" key="4">
    <source>
        <dbReference type="ARBA" id="ARBA00014872"/>
    </source>
</evidence>
<evidence type="ECO:0000256" key="1">
    <source>
        <dbReference type="ARBA" id="ARBA00004123"/>
    </source>
</evidence>
<comment type="subcellular location">
    <subcellularLocation>
        <location evidence="2">Cytoplasm</location>
    </subcellularLocation>
    <subcellularLocation>
        <location evidence="1">Nucleus</location>
    </subcellularLocation>
</comment>
<keyword evidence="10" id="KW-0732">Signal</keyword>
<proteinExistence type="inferred from homology"/>
<comment type="caution">
    <text evidence="11">The sequence shown here is derived from an EMBL/GenBank/DDBJ whole genome shotgun (WGS) entry which is preliminary data.</text>
</comment>
<keyword evidence="9" id="KW-0539">Nucleus</keyword>
<feature type="signal peptide" evidence="10">
    <location>
        <begin position="1"/>
        <end position="27"/>
    </location>
</feature>
<evidence type="ECO:0000313" key="12">
    <source>
        <dbReference type="Proteomes" id="UP001159364"/>
    </source>
</evidence>
<organism evidence="11 12">
    <name type="scientific">Erythroxylum novogranatense</name>
    <dbReference type="NCBI Taxonomy" id="1862640"/>
    <lineage>
        <taxon>Eukaryota</taxon>
        <taxon>Viridiplantae</taxon>
        <taxon>Streptophyta</taxon>
        <taxon>Embryophyta</taxon>
        <taxon>Tracheophyta</taxon>
        <taxon>Spermatophyta</taxon>
        <taxon>Magnoliopsida</taxon>
        <taxon>eudicotyledons</taxon>
        <taxon>Gunneridae</taxon>
        <taxon>Pentapetalae</taxon>
        <taxon>rosids</taxon>
        <taxon>fabids</taxon>
        <taxon>Malpighiales</taxon>
        <taxon>Erythroxylaceae</taxon>
        <taxon>Erythroxylum</taxon>
    </lineage>
</organism>
<keyword evidence="6" id="KW-0805">Transcription regulation</keyword>
<evidence type="ECO:0000256" key="5">
    <source>
        <dbReference type="ARBA" id="ARBA00022490"/>
    </source>
</evidence>
<evidence type="ECO:0000256" key="10">
    <source>
        <dbReference type="SAM" id="SignalP"/>
    </source>
</evidence>
<keyword evidence="7" id="KW-0943">RNA-mediated gene silencing</keyword>
<dbReference type="InterPro" id="IPR019312">
    <property type="entry name" value="CNOT11"/>
</dbReference>
<sequence length="180" mass="19975">MGFGESVMAMKLLPILTIFVCSPSSQIFPRTPKLHLRSSVTGTIDGKFDHGFLVTVNLGSNQLKGVLYHIPNAFHEYQLVWLNPDNNYKLVWDHGMCADTSRGAAVRDLIARALKGPLAPTQQEELVENNPLIAVEVLTKLINSAEIAVYVSLPTNTPVDLQHPVNLMEAIDNQRRSLKF</sequence>
<dbReference type="GO" id="GO:0030014">
    <property type="term" value="C:CCR4-NOT complex"/>
    <property type="evidence" value="ECO:0007669"/>
    <property type="project" value="InterPro"/>
</dbReference>